<proteinExistence type="predicted"/>
<organism evidence="2 3">
    <name type="scientific">Candidatus Protoclostridium stercorigallinarum</name>
    <dbReference type="NCBI Taxonomy" id="2838741"/>
    <lineage>
        <taxon>Bacteria</taxon>
        <taxon>Bacillati</taxon>
        <taxon>Bacillota</taxon>
        <taxon>Clostridia</taxon>
        <taxon>Candidatus Protoclostridium</taxon>
    </lineage>
</organism>
<dbReference type="EMBL" id="DXHS01000079">
    <property type="protein sequence ID" value="HIW02704.1"/>
    <property type="molecule type" value="Genomic_DNA"/>
</dbReference>
<evidence type="ECO:0000313" key="2">
    <source>
        <dbReference type="EMBL" id="HIW02704.1"/>
    </source>
</evidence>
<reference evidence="2" key="1">
    <citation type="journal article" date="2021" name="PeerJ">
        <title>Extensive microbial diversity within the chicken gut microbiome revealed by metagenomics and culture.</title>
        <authorList>
            <person name="Gilroy R."/>
            <person name="Ravi A."/>
            <person name="Getino M."/>
            <person name="Pursley I."/>
            <person name="Horton D.L."/>
            <person name="Alikhan N.F."/>
            <person name="Baker D."/>
            <person name="Gharbi K."/>
            <person name="Hall N."/>
            <person name="Watson M."/>
            <person name="Adriaenssens E.M."/>
            <person name="Foster-Nyarko E."/>
            <person name="Jarju S."/>
            <person name="Secka A."/>
            <person name="Antonio M."/>
            <person name="Oren A."/>
            <person name="Chaudhuri R.R."/>
            <person name="La Ragione R."/>
            <person name="Hildebrand F."/>
            <person name="Pallen M.J."/>
        </authorList>
    </citation>
    <scope>NUCLEOTIDE SEQUENCE</scope>
    <source>
        <strain evidence="2">12435</strain>
    </source>
</reference>
<reference evidence="2" key="2">
    <citation type="submission" date="2021-04" db="EMBL/GenBank/DDBJ databases">
        <authorList>
            <person name="Gilroy R."/>
        </authorList>
    </citation>
    <scope>NUCLEOTIDE SEQUENCE</scope>
    <source>
        <strain evidence="2">12435</strain>
    </source>
</reference>
<name>A0A9D1TRQ7_9FIRM</name>
<evidence type="ECO:0000256" key="1">
    <source>
        <dbReference type="SAM" id="Phobius"/>
    </source>
</evidence>
<gene>
    <name evidence="2" type="ORF">H9892_05130</name>
</gene>
<keyword evidence="1" id="KW-1133">Transmembrane helix</keyword>
<protein>
    <submittedName>
        <fullName evidence="2">Uncharacterized protein</fullName>
    </submittedName>
</protein>
<dbReference type="AlphaFoldDB" id="A0A9D1TRQ7"/>
<dbReference type="Proteomes" id="UP000823990">
    <property type="component" value="Unassembled WGS sequence"/>
</dbReference>
<feature type="transmembrane region" description="Helical" evidence="1">
    <location>
        <begin position="32"/>
        <end position="58"/>
    </location>
</feature>
<sequence length="287" mass="29631">MKDVENMNEETGNGAAEEKKSVTLHALVLRTAAVSVAAIVIAAALLFSVVGCFAPAAYMRLYRSLGAYGIASVYAAEALDRSSPPSGCEDGGCAYITLASDAVEVTAVAFGDDASFARAERLVAACDAYLSADCGALHSAKMDAYYADVYASRPDILCTVYGYDAYVCGERMAALAVTDGEKAKSEAADIIASFGKEGSDAVRGITALASYAEYGDASAVADGARGIYDSLSAAADGEEDDFPKAFVRYKLYRLAAAMAGAGESGWAGDAEDAYGAWSATINAIKNV</sequence>
<keyword evidence="1" id="KW-0812">Transmembrane</keyword>
<accession>A0A9D1TRQ7</accession>
<keyword evidence="1" id="KW-0472">Membrane</keyword>
<comment type="caution">
    <text evidence="2">The sequence shown here is derived from an EMBL/GenBank/DDBJ whole genome shotgun (WGS) entry which is preliminary data.</text>
</comment>
<evidence type="ECO:0000313" key="3">
    <source>
        <dbReference type="Proteomes" id="UP000823990"/>
    </source>
</evidence>